<sequence length="159" mass="17185">MRHFSDIRERVVSVTQNSAPNIISCSFGGIPGMEPLHVAVKVSLASRNQSAVIDHIVEEILERENVLLRTSDNNGSVRAVDQVILICSIVPDSVGIIQMSWTVLRVDPAYPDPTMTISASAGSSSVDLRSLKSTSAVSQNDLTGLEAGRYFDDITCLKL</sequence>
<dbReference type="RefSeq" id="XP_046060243.1">
    <property type="nucleotide sequence ID" value="XM_046205780.1"/>
</dbReference>
<reference evidence="1" key="1">
    <citation type="journal article" date="2021" name="Open Biol.">
        <title>Shared evolutionary footprints suggest mitochondrial oxidative damage underlies multiple complex I losses in fungi.</title>
        <authorList>
            <person name="Schikora-Tamarit M.A."/>
            <person name="Marcet-Houben M."/>
            <person name="Nosek J."/>
            <person name="Gabaldon T."/>
        </authorList>
    </citation>
    <scope>NUCLEOTIDE SEQUENCE</scope>
    <source>
        <strain evidence="1">CBS6075</strain>
    </source>
</reference>
<dbReference type="Proteomes" id="UP000769157">
    <property type="component" value="Unassembled WGS sequence"/>
</dbReference>
<dbReference type="EMBL" id="JAEUBE010000352">
    <property type="protein sequence ID" value="KAH3663963.1"/>
    <property type="molecule type" value="Genomic_DNA"/>
</dbReference>
<name>A0A9P8T2L6_9ASCO</name>
<protein>
    <submittedName>
        <fullName evidence="1">Uncharacterized protein</fullName>
    </submittedName>
</protein>
<organism evidence="1 2">
    <name type="scientific">Ogataea philodendri</name>
    <dbReference type="NCBI Taxonomy" id="1378263"/>
    <lineage>
        <taxon>Eukaryota</taxon>
        <taxon>Fungi</taxon>
        <taxon>Dikarya</taxon>
        <taxon>Ascomycota</taxon>
        <taxon>Saccharomycotina</taxon>
        <taxon>Pichiomycetes</taxon>
        <taxon>Pichiales</taxon>
        <taxon>Pichiaceae</taxon>
        <taxon>Ogataea</taxon>
    </lineage>
</organism>
<accession>A0A9P8T2L6</accession>
<comment type="caution">
    <text evidence="1">The sequence shown here is derived from an EMBL/GenBank/DDBJ whole genome shotgun (WGS) entry which is preliminary data.</text>
</comment>
<reference evidence="1" key="2">
    <citation type="submission" date="2021-01" db="EMBL/GenBank/DDBJ databases">
        <authorList>
            <person name="Schikora-Tamarit M.A."/>
        </authorList>
    </citation>
    <scope>NUCLEOTIDE SEQUENCE</scope>
    <source>
        <strain evidence="1">CBS6075</strain>
    </source>
</reference>
<evidence type="ECO:0000313" key="2">
    <source>
        <dbReference type="Proteomes" id="UP000769157"/>
    </source>
</evidence>
<proteinExistence type="predicted"/>
<gene>
    <name evidence="1" type="ORF">OGAPHI_004677</name>
</gene>
<evidence type="ECO:0000313" key="1">
    <source>
        <dbReference type="EMBL" id="KAH3663963.1"/>
    </source>
</evidence>
<dbReference type="GeneID" id="70236642"/>
<keyword evidence="2" id="KW-1185">Reference proteome</keyword>
<dbReference type="AlphaFoldDB" id="A0A9P8T2L6"/>